<proteinExistence type="inferred from homology"/>
<protein>
    <submittedName>
        <fullName evidence="3">Metalloregulator ArsR/SmtB family transcription factor</fullName>
    </submittedName>
</protein>
<sequence>MSLQGAFRALADPTRREILVLLTNRDMTVSEVCSRFEITRTAVKKHLTILEEGGLVTAWPQGRDRINRLSPEPLQAVSDWVGFFSQFWDGRLDALQDAIRNEPNRKKQMNDMIVKTAYFDVPPETVWTFLTDKDKLGIWFHPAKANLVGGEAFECYRTADDGAKVRQIWGKVLVAEAPTRLVHTFEIAPFNGKETRVEWELEAVRGGTRLTLTHSGIADAAGETSLPLVMALDSGWDEHIRSLRNQAKGGGQ</sequence>
<evidence type="ECO:0000259" key="2">
    <source>
        <dbReference type="PROSITE" id="PS50987"/>
    </source>
</evidence>
<dbReference type="InterPro" id="IPR023393">
    <property type="entry name" value="START-like_dom_sf"/>
</dbReference>
<dbReference type="Pfam" id="PF01022">
    <property type="entry name" value="HTH_5"/>
    <property type="match status" value="1"/>
</dbReference>
<dbReference type="Gene3D" id="1.10.10.10">
    <property type="entry name" value="Winged helix-like DNA-binding domain superfamily/Winged helix DNA-binding domain"/>
    <property type="match status" value="1"/>
</dbReference>
<dbReference type="Pfam" id="PF08327">
    <property type="entry name" value="AHSA1"/>
    <property type="match status" value="1"/>
</dbReference>
<dbReference type="Gene3D" id="3.30.530.20">
    <property type="match status" value="1"/>
</dbReference>
<dbReference type="InterPro" id="IPR036390">
    <property type="entry name" value="WH_DNA-bd_sf"/>
</dbReference>
<dbReference type="InterPro" id="IPR036388">
    <property type="entry name" value="WH-like_DNA-bd_sf"/>
</dbReference>
<feature type="domain" description="HTH arsR-type" evidence="2">
    <location>
        <begin position="1"/>
        <end position="89"/>
    </location>
</feature>
<dbReference type="InterPro" id="IPR001845">
    <property type="entry name" value="HTH_ArsR_DNA-bd_dom"/>
</dbReference>
<dbReference type="PRINTS" id="PR00778">
    <property type="entry name" value="HTHARSR"/>
</dbReference>
<dbReference type="InterPro" id="IPR013538">
    <property type="entry name" value="ASHA1/2-like_C"/>
</dbReference>
<evidence type="ECO:0000313" key="3">
    <source>
        <dbReference type="EMBL" id="MXQ09041.1"/>
    </source>
</evidence>
<dbReference type="SUPFAM" id="SSF55961">
    <property type="entry name" value="Bet v1-like"/>
    <property type="match status" value="1"/>
</dbReference>
<comment type="similarity">
    <text evidence="1">Belongs to the AHA1 family.</text>
</comment>
<dbReference type="NCBIfam" id="NF033788">
    <property type="entry name" value="HTH_metalloreg"/>
    <property type="match status" value="1"/>
</dbReference>
<gene>
    <name evidence="3" type="ORF">GQ651_14430</name>
</gene>
<dbReference type="SUPFAM" id="SSF46785">
    <property type="entry name" value="Winged helix' DNA-binding domain"/>
    <property type="match status" value="1"/>
</dbReference>
<dbReference type="CDD" id="cd07814">
    <property type="entry name" value="SRPBCC_CalC_Aha1-like"/>
    <property type="match status" value="1"/>
</dbReference>
<dbReference type="PANTHER" id="PTHR38600:SF1">
    <property type="entry name" value="TRANSCRIPTIONAL REGULATORY PROTEIN"/>
    <property type="match status" value="1"/>
</dbReference>
<dbReference type="PROSITE" id="PS50987">
    <property type="entry name" value="HTH_ARSR_2"/>
    <property type="match status" value="1"/>
</dbReference>
<dbReference type="AlphaFoldDB" id="A0A7C9J4Y0"/>
<dbReference type="Proteomes" id="UP000480350">
    <property type="component" value="Unassembled WGS sequence"/>
</dbReference>
<accession>A0A7C9J4Y0</accession>
<dbReference type="RefSeq" id="WP_160764904.1">
    <property type="nucleotide sequence ID" value="NZ_WUPT01000002.1"/>
</dbReference>
<dbReference type="EMBL" id="WUPT01000002">
    <property type="protein sequence ID" value="MXQ09041.1"/>
    <property type="molecule type" value="Genomic_DNA"/>
</dbReference>
<dbReference type="CDD" id="cd00090">
    <property type="entry name" value="HTH_ARSR"/>
    <property type="match status" value="1"/>
</dbReference>
<dbReference type="InterPro" id="IPR011991">
    <property type="entry name" value="ArsR-like_HTH"/>
</dbReference>
<reference evidence="3 4" key="2">
    <citation type="submission" date="2020-03" db="EMBL/GenBank/DDBJ databases">
        <title>Kangsaoukella pontilimi gen. nov., sp. nov., a new member of the family Rhodobacteraceae isolated from a tidal mudflat.</title>
        <authorList>
            <person name="Kim I.S."/>
        </authorList>
    </citation>
    <scope>NUCLEOTIDE SEQUENCE [LARGE SCALE GENOMIC DNA]</scope>
    <source>
        <strain evidence="3 4">GH1-50</strain>
    </source>
</reference>
<dbReference type="GO" id="GO:0003700">
    <property type="term" value="F:DNA-binding transcription factor activity"/>
    <property type="evidence" value="ECO:0007669"/>
    <property type="project" value="InterPro"/>
</dbReference>
<organism evidence="3 4">
    <name type="scientific">Kangsaoukella pontilimi</name>
    <dbReference type="NCBI Taxonomy" id="2691042"/>
    <lineage>
        <taxon>Bacteria</taxon>
        <taxon>Pseudomonadati</taxon>
        <taxon>Pseudomonadota</taxon>
        <taxon>Alphaproteobacteria</taxon>
        <taxon>Rhodobacterales</taxon>
        <taxon>Paracoccaceae</taxon>
        <taxon>Kangsaoukella</taxon>
    </lineage>
</organism>
<keyword evidence="4" id="KW-1185">Reference proteome</keyword>
<dbReference type="PANTHER" id="PTHR38600">
    <property type="entry name" value="TRANSCRIPTIONAL REGULATORY PROTEIN"/>
    <property type="match status" value="1"/>
</dbReference>
<comment type="caution">
    <text evidence="3">The sequence shown here is derived from an EMBL/GenBank/DDBJ whole genome shotgun (WGS) entry which is preliminary data.</text>
</comment>
<evidence type="ECO:0000256" key="1">
    <source>
        <dbReference type="ARBA" id="ARBA00006817"/>
    </source>
</evidence>
<reference evidence="3 4" key="1">
    <citation type="submission" date="2019-12" db="EMBL/GenBank/DDBJ databases">
        <authorList>
            <person name="Lee S.D."/>
        </authorList>
    </citation>
    <scope>NUCLEOTIDE SEQUENCE [LARGE SCALE GENOMIC DNA]</scope>
    <source>
        <strain evidence="3 4">GH1-50</strain>
    </source>
</reference>
<evidence type="ECO:0000313" key="4">
    <source>
        <dbReference type="Proteomes" id="UP000480350"/>
    </source>
</evidence>
<name>A0A7C9J4Y0_9RHOB</name>
<dbReference type="SMART" id="SM00418">
    <property type="entry name" value="HTH_ARSR"/>
    <property type="match status" value="1"/>
</dbReference>